<dbReference type="EMBL" id="DRKP01000052">
    <property type="protein sequence ID" value="HEB95657.1"/>
    <property type="molecule type" value="Genomic_DNA"/>
</dbReference>
<reference evidence="1" key="1">
    <citation type="journal article" date="2020" name="mSystems">
        <title>Genome- and Community-Level Interaction Insights into Carbon Utilization and Element Cycling Functions of Hydrothermarchaeota in Hydrothermal Sediment.</title>
        <authorList>
            <person name="Zhou Z."/>
            <person name="Liu Y."/>
            <person name="Xu W."/>
            <person name="Pan J."/>
            <person name="Luo Z.H."/>
            <person name="Li M."/>
        </authorList>
    </citation>
    <scope>NUCLEOTIDE SEQUENCE [LARGE SCALE GENOMIC DNA]</scope>
    <source>
        <strain evidence="1">HyVt-443</strain>
    </source>
</reference>
<protein>
    <submittedName>
        <fullName evidence="1">Sulfur reduction protein DsrS</fullName>
    </submittedName>
</protein>
<comment type="caution">
    <text evidence="1">The sequence shown here is derived from an EMBL/GenBank/DDBJ whole genome shotgun (WGS) entry which is preliminary data.</text>
</comment>
<proteinExistence type="predicted"/>
<dbReference type="Proteomes" id="UP000886251">
    <property type="component" value="Unassembled WGS sequence"/>
</dbReference>
<name>A0A831RKR3_9GAMM</name>
<accession>A0A831RKR3</accession>
<sequence length="380" mass="41484">MELSPEDALRLNVLLANDPLAIRINESTMTLYGLLPDGEVRVQLNPSGPDEKYLKLVRAMLSEKALGSPGGYPLYLQRWTRMGQMREESLEQLLMLGDPTAVFAVVCAQGLTDELARRAWWASEEAENARRMLQTEEVVQGATGRVLARYLVDYLPFETETETMIESVRAVLQPGLLDEEERLGLWKKAVRKTPYLVGFVAACPDDLPEPLPPHGELAVVAPVLEGRAAAGDGAARLLLRTFSGPGQRFLDTCRRILARPPTLDVVTGALDAMRGYFAALRPEGDPDLTIAELIGEAEQWLDHDPVAGGLLQALPGLRRELEAMRVLSGAGYGVVRPAMKGSNAIGSLMRRKLEPVTGPLTDRIEILMGAASDRSSQSPP</sequence>
<evidence type="ECO:0000313" key="1">
    <source>
        <dbReference type="EMBL" id="HEB95657.1"/>
    </source>
</evidence>
<dbReference type="AlphaFoldDB" id="A0A831RKR3"/>
<organism evidence="1">
    <name type="scientific">Sedimenticola thiotaurini</name>
    <dbReference type="NCBI Taxonomy" id="1543721"/>
    <lineage>
        <taxon>Bacteria</taxon>
        <taxon>Pseudomonadati</taxon>
        <taxon>Pseudomonadota</taxon>
        <taxon>Gammaproteobacteria</taxon>
        <taxon>Chromatiales</taxon>
        <taxon>Sedimenticolaceae</taxon>
        <taxon>Sedimenticola</taxon>
    </lineage>
</organism>
<gene>
    <name evidence="1" type="ORF">ENI96_04410</name>
</gene>